<protein>
    <submittedName>
        <fullName evidence="3">Predicted ATPase</fullName>
    </submittedName>
</protein>
<dbReference type="InterPro" id="IPR022532">
    <property type="entry name" value="DUF3696"/>
</dbReference>
<dbReference type="EMBL" id="LT840185">
    <property type="protein sequence ID" value="SMF61379.1"/>
    <property type="molecule type" value="Genomic_DNA"/>
</dbReference>
<evidence type="ECO:0000259" key="1">
    <source>
        <dbReference type="Pfam" id="PF12476"/>
    </source>
</evidence>
<gene>
    <name evidence="3" type="ORF">SAMN06295910_0364</name>
</gene>
<evidence type="ECO:0000259" key="2">
    <source>
        <dbReference type="Pfam" id="PF13175"/>
    </source>
</evidence>
<feature type="domain" description="Endonuclease GajA/Old nuclease/RecF-like AAA" evidence="2">
    <location>
        <begin position="1"/>
        <end position="130"/>
    </location>
</feature>
<dbReference type="InterPro" id="IPR014592">
    <property type="entry name" value="P-loop_UCP034888"/>
</dbReference>
<feature type="domain" description="DUF3696" evidence="1">
    <location>
        <begin position="379"/>
        <end position="421"/>
    </location>
</feature>
<proteinExistence type="predicted"/>
<dbReference type="PANTHER" id="PTHR43581">
    <property type="entry name" value="ATP/GTP PHOSPHATASE"/>
    <property type="match status" value="1"/>
</dbReference>
<dbReference type="Gene3D" id="3.40.50.300">
    <property type="entry name" value="P-loop containing nucleotide triphosphate hydrolases"/>
    <property type="match status" value="2"/>
</dbReference>
<dbReference type="InterPro" id="IPR051396">
    <property type="entry name" value="Bact_Antivir_Def_Nuclease"/>
</dbReference>
<evidence type="ECO:0000313" key="3">
    <source>
        <dbReference type="EMBL" id="SMF61379.1"/>
    </source>
</evidence>
<keyword evidence="4" id="KW-1185">Reference proteome</keyword>
<dbReference type="SUPFAM" id="SSF52540">
    <property type="entry name" value="P-loop containing nucleoside triphosphate hydrolases"/>
    <property type="match status" value="1"/>
</dbReference>
<accession>A0A1X7FZ86</accession>
<organism evidence="3 4">
    <name type="scientific">Allosphingosinicella indica</name>
    <dbReference type="NCBI Taxonomy" id="941907"/>
    <lineage>
        <taxon>Bacteria</taxon>
        <taxon>Pseudomonadati</taxon>
        <taxon>Pseudomonadota</taxon>
        <taxon>Alphaproteobacteria</taxon>
        <taxon>Sphingomonadales</taxon>
        <taxon>Sphingomonadaceae</taxon>
        <taxon>Allosphingosinicella</taxon>
    </lineage>
</organism>
<dbReference type="PANTHER" id="PTHR43581:SF2">
    <property type="entry name" value="EXCINUCLEASE ATPASE SUBUNIT"/>
    <property type="match status" value="1"/>
</dbReference>
<sequence>MLTGLTLRNFRAFKDQSFRFRRLNIFIGKNNSGKSSALSALNLIAQTISTQELESTPLLLNGQFQNLGTYIDVVNGNNPRRKIGIDLEFDRFSVKTEYKYRSQRREIDISDFELLDRSKSVMKYTARKDSYSLSVKGRDVEKIFPSYKKRRPRFINFWPTSIVPSTQFRSFEERDTPAYKTLREADIALYTARRNLMRYFDNFDSISPFRDQPQRTYLYSGESARKVGISGSNMATMLAADASKRGGIRKDLVSNISFWFRYTGIAEGVTVQSLTPRHFEICLISNDGSKHNICDVGFGCSQVLPVLVGGLNLFDESHPGSSNKLLVVQEPEIHLHPDAQAALGSFFSNLATRGGQIFIETHSDNLVLRIARHVALGDIAPEDVAIFYVTDQGEERVSEIGIDEHGAFEPPFPNGFFPQRQAESLSLARAAMRKSSSRRTQLAFEYPEPTA</sequence>
<dbReference type="InterPro" id="IPR041685">
    <property type="entry name" value="AAA_GajA/Old/RecF-like"/>
</dbReference>
<evidence type="ECO:0000313" key="4">
    <source>
        <dbReference type="Proteomes" id="UP000192934"/>
    </source>
</evidence>
<dbReference type="Proteomes" id="UP000192934">
    <property type="component" value="Chromosome I"/>
</dbReference>
<dbReference type="Pfam" id="PF13175">
    <property type="entry name" value="AAA_15"/>
    <property type="match status" value="2"/>
</dbReference>
<reference evidence="4" key="1">
    <citation type="submission" date="2017-04" db="EMBL/GenBank/DDBJ databases">
        <authorList>
            <person name="Varghese N."/>
            <person name="Submissions S."/>
        </authorList>
    </citation>
    <scope>NUCLEOTIDE SEQUENCE [LARGE SCALE GENOMIC DNA]</scope>
    <source>
        <strain evidence="4">Dd16</strain>
    </source>
</reference>
<feature type="domain" description="Endonuclease GajA/Old nuclease/RecF-like AAA" evidence="2">
    <location>
        <begin position="280"/>
        <end position="367"/>
    </location>
</feature>
<dbReference type="OrthoDB" id="3322489at2"/>
<dbReference type="AlphaFoldDB" id="A0A1X7FZ86"/>
<dbReference type="Pfam" id="PF12476">
    <property type="entry name" value="DUF3696"/>
    <property type="match status" value="1"/>
</dbReference>
<dbReference type="RefSeq" id="WP_085217249.1">
    <property type="nucleotide sequence ID" value="NZ_LT840185.1"/>
</dbReference>
<dbReference type="InterPro" id="IPR027417">
    <property type="entry name" value="P-loop_NTPase"/>
</dbReference>
<name>A0A1X7FZ86_9SPHN</name>
<dbReference type="PIRSF" id="PIRSF034888">
    <property type="entry name" value="P-loop_UCP034888"/>
    <property type="match status" value="1"/>
</dbReference>